<comment type="caution">
    <text evidence="2">The sequence shown here is derived from an EMBL/GenBank/DDBJ whole genome shotgun (WGS) entry which is preliminary data.</text>
</comment>
<dbReference type="AlphaFoldDB" id="A0A368T0U0"/>
<sequence>MWAGLPALSLGFASPFFFIQAAARRFNAWTLALAVATTALFVGFFLAEPDSPWETACAVLNWVVGGGLALAMRGYVFGPPAGAAPAGRAPQPEPDGWARERSPLLAEARRLRETRAHARELMERDPLVAKELGVGRPDRDREFDDGGVVDLNNAPEQVISRINGVTVQHAQALVRARRMGGRFSSVADAVIRADLPAELEEVLAEYAVFG</sequence>
<keyword evidence="1" id="KW-0472">Membrane</keyword>
<evidence type="ECO:0008006" key="4">
    <source>
        <dbReference type="Google" id="ProtNLM"/>
    </source>
</evidence>
<keyword evidence="1" id="KW-0812">Transmembrane</keyword>
<dbReference type="EMBL" id="QEIN01000198">
    <property type="protein sequence ID" value="RCV53214.1"/>
    <property type="molecule type" value="Genomic_DNA"/>
</dbReference>
<evidence type="ECO:0000313" key="2">
    <source>
        <dbReference type="EMBL" id="RCV53214.1"/>
    </source>
</evidence>
<evidence type="ECO:0000313" key="3">
    <source>
        <dbReference type="Proteomes" id="UP000253318"/>
    </source>
</evidence>
<dbReference type="SUPFAM" id="SSF47781">
    <property type="entry name" value="RuvA domain 2-like"/>
    <property type="match status" value="1"/>
</dbReference>
<gene>
    <name evidence="2" type="ORF">DEF24_20895</name>
</gene>
<proteinExistence type="predicted"/>
<evidence type="ECO:0000256" key="1">
    <source>
        <dbReference type="SAM" id="Phobius"/>
    </source>
</evidence>
<keyword evidence="3" id="KW-1185">Reference proteome</keyword>
<reference evidence="2 3" key="1">
    <citation type="submission" date="2018-04" db="EMBL/GenBank/DDBJ databases">
        <title>Novel actinobacteria from marine sediment.</title>
        <authorList>
            <person name="Ng Z.Y."/>
            <person name="Tan G.Y.A."/>
        </authorList>
    </citation>
    <scope>NUCLEOTIDE SEQUENCE [LARGE SCALE GENOMIC DNA]</scope>
    <source>
        <strain evidence="2 3">TPS81</strain>
    </source>
</reference>
<name>A0A368T0U0_9ACTN</name>
<organism evidence="2 3">
    <name type="scientific">Marinitenerispora sediminis</name>
    <dbReference type="NCBI Taxonomy" id="1931232"/>
    <lineage>
        <taxon>Bacteria</taxon>
        <taxon>Bacillati</taxon>
        <taxon>Actinomycetota</taxon>
        <taxon>Actinomycetes</taxon>
        <taxon>Streptosporangiales</taxon>
        <taxon>Nocardiopsidaceae</taxon>
        <taxon>Marinitenerispora</taxon>
    </lineage>
</organism>
<keyword evidence="1" id="KW-1133">Transmembrane helix</keyword>
<dbReference type="InterPro" id="IPR010994">
    <property type="entry name" value="RuvA_2-like"/>
</dbReference>
<dbReference type="Pfam" id="PF12836">
    <property type="entry name" value="HHH_3"/>
    <property type="match status" value="1"/>
</dbReference>
<dbReference type="Proteomes" id="UP000253318">
    <property type="component" value="Unassembled WGS sequence"/>
</dbReference>
<feature type="transmembrane region" description="Helical" evidence="1">
    <location>
        <begin position="28"/>
        <end position="47"/>
    </location>
</feature>
<feature type="transmembrane region" description="Helical" evidence="1">
    <location>
        <begin position="59"/>
        <end position="78"/>
    </location>
</feature>
<accession>A0A368T0U0</accession>
<protein>
    <recommendedName>
        <fullName evidence="4">Helix-hairpin-helix domain-containing protein</fullName>
    </recommendedName>
</protein>